<protein>
    <submittedName>
        <fullName evidence="1">Uncharacterized protein</fullName>
    </submittedName>
</protein>
<reference evidence="1 2" key="1">
    <citation type="submission" date="2017-05" db="EMBL/GenBank/DDBJ databases">
        <authorList>
            <person name="Varghese N."/>
            <person name="Submissions S."/>
        </authorList>
    </citation>
    <scope>NUCLEOTIDE SEQUENCE [LARGE SCALE GENOMIC DNA]</scope>
    <source>
        <strain evidence="1 2">DSM 46834</strain>
    </source>
</reference>
<dbReference type="RefSeq" id="WP_142458671.1">
    <property type="nucleotide sequence ID" value="NZ_FXTJ01000004.1"/>
</dbReference>
<accession>A0A521DZF9</accession>
<proteinExistence type="predicted"/>
<dbReference type="Proteomes" id="UP000317484">
    <property type="component" value="Unassembled WGS sequence"/>
</dbReference>
<evidence type="ECO:0000313" key="1">
    <source>
        <dbReference type="EMBL" id="SMO77012.1"/>
    </source>
</evidence>
<dbReference type="EMBL" id="FXTJ01000004">
    <property type="protein sequence ID" value="SMO77012.1"/>
    <property type="molecule type" value="Genomic_DNA"/>
</dbReference>
<evidence type="ECO:0000313" key="2">
    <source>
        <dbReference type="Proteomes" id="UP000317484"/>
    </source>
</evidence>
<gene>
    <name evidence="1" type="ORF">SAMN06273567_10447</name>
</gene>
<organism evidence="1 2">
    <name type="scientific">Geodermatophilus aquaeductus</name>
    <dbReference type="NCBI Taxonomy" id="1564161"/>
    <lineage>
        <taxon>Bacteria</taxon>
        <taxon>Bacillati</taxon>
        <taxon>Actinomycetota</taxon>
        <taxon>Actinomycetes</taxon>
        <taxon>Geodermatophilales</taxon>
        <taxon>Geodermatophilaceae</taxon>
        <taxon>Geodermatophilus</taxon>
    </lineage>
</organism>
<dbReference type="AlphaFoldDB" id="A0A521DZF9"/>
<keyword evidence="2" id="KW-1185">Reference proteome</keyword>
<name>A0A521DZF9_9ACTN</name>
<sequence length="138" mass="15441">MPTTIALVAVAVLAVGVPLAAVAASRWRGWSRLRPGRVGEPWTEVMERHGLTGLQMHELAMHLGRTQQWPWARPPDDPVLRAAGADWLRWELDRAEARAARGGVGGVLARVLEVPWRRYWRGQLRRWSAAPDRGSASR</sequence>